<gene>
    <name evidence="2" type="ORF">UHOR_00226</name>
</gene>
<organism evidence="2 3">
    <name type="scientific">Ustilago hordei</name>
    <name type="common">Barley covered smut fungus</name>
    <dbReference type="NCBI Taxonomy" id="120017"/>
    <lineage>
        <taxon>Eukaryota</taxon>
        <taxon>Fungi</taxon>
        <taxon>Dikarya</taxon>
        <taxon>Basidiomycota</taxon>
        <taxon>Ustilaginomycotina</taxon>
        <taxon>Ustilaginomycetes</taxon>
        <taxon>Ustilaginales</taxon>
        <taxon>Ustilaginaceae</taxon>
        <taxon>Ustilago</taxon>
    </lineage>
</organism>
<name>I2G3W8_USTHO</name>
<dbReference type="HOGENOM" id="CLU_1284126_0_0_1"/>
<evidence type="ECO:0000256" key="1">
    <source>
        <dbReference type="SAM" id="MobiDB-lite"/>
    </source>
</evidence>
<dbReference type="AlphaFoldDB" id="I2G3W8"/>
<protein>
    <submittedName>
        <fullName evidence="2">Uncharacterized protein</fullName>
    </submittedName>
</protein>
<reference evidence="2 3" key="1">
    <citation type="journal article" date="2012" name="Plant Cell">
        <title>Genome comparison of barley and maize smut fungi reveals targeted loss of RNA silencing components and species-specific presence of transposable elements.</title>
        <authorList>
            <person name="Laurie J.D."/>
            <person name="Ali S."/>
            <person name="Linning R."/>
            <person name="Mannhaupt G."/>
            <person name="Wong P."/>
            <person name="Gueldener U."/>
            <person name="Muensterkoetter M."/>
            <person name="Moore R."/>
            <person name="Kahmann R."/>
            <person name="Bakkeren G."/>
            <person name="Schirawski J."/>
        </authorList>
    </citation>
    <scope>NUCLEOTIDE SEQUENCE [LARGE SCALE GENOMIC DNA]</scope>
    <source>
        <strain evidence="3">Uh4875-4</strain>
    </source>
</reference>
<dbReference type="OrthoDB" id="10285986at2759"/>
<comment type="caution">
    <text evidence="2">The sequence shown here is derived from an EMBL/GenBank/DDBJ whole genome shotgun (WGS) entry which is preliminary data.</text>
</comment>
<accession>I2G3W8</accession>
<evidence type="ECO:0000313" key="3">
    <source>
        <dbReference type="Proteomes" id="UP000006174"/>
    </source>
</evidence>
<dbReference type="Proteomes" id="UP000006174">
    <property type="component" value="Unassembled WGS sequence"/>
</dbReference>
<keyword evidence="3" id="KW-1185">Reference proteome</keyword>
<proteinExistence type="predicted"/>
<dbReference type="EMBL" id="CAGI01000186">
    <property type="protein sequence ID" value="CCF53861.1"/>
    <property type="molecule type" value="Genomic_DNA"/>
</dbReference>
<evidence type="ECO:0000313" key="2">
    <source>
        <dbReference type="EMBL" id="CCF53861.1"/>
    </source>
</evidence>
<sequence length="215" mass="23132">MCQECAKRWPRASTERDGQELRLNANTNTAEKNSHQPDEIKNLMKTTIRELPRIQGKTFQSVLPFTLRKTNRSAGPANAAGATRSTTVNAVVNPQPATLSNLFANGTFDSTALDCIGTSVKLNQGRPSVGDVLTQLSCGVCEANIRAEPIWSSSVSIREAKLSHSSPSLLALSRLLFATGIRGSNRSVSVGRNLNTVPAKPGNERSVEKTPCSSR</sequence>
<feature type="region of interest" description="Disordered" evidence="1">
    <location>
        <begin position="189"/>
        <end position="215"/>
    </location>
</feature>